<dbReference type="PANTHER" id="PTHR35174">
    <property type="entry name" value="BLL7171 PROTEIN-RELATED"/>
    <property type="match status" value="1"/>
</dbReference>
<dbReference type="InterPro" id="IPR011008">
    <property type="entry name" value="Dimeric_a/b-barrel"/>
</dbReference>
<dbReference type="SUPFAM" id="SSF54909">
    <property type="entry name" value="Dimeric alpha+beta barrel"/>
    <property type="match status" value="1"/>
</dbReference>
<evidence type="ECO:0000259" key="2">
    <source>
        <dbReference type="Pfam" id="PF03795"/>
    </source>
</evidence>
<reference evidence="4" key="1">
    <citation type="journal article" date="2019" name="Int. J. Syst. Evol. Microbiol.">
        <title>The Global Catalogue of Microorganisms (GCM) 10K type strain sequencing project: providing services to taxonomists for standard genome sequencing and annotation.</title>
        <authorList>
            <consortium name="The Broad Institute Genomics Platform"/>
            <consortium name="The Broad Institute Genome Sequencing Center for Infectious Disease"/>
            <person name="Wu L."/>
            <person name="Ma J."/>
        </authorList>
    </citation>
    <scope>NUCLEOTIDE SEQUENCE [LARGE SCALE GENOMIC DNA]</scope>
    <source>
        <strain evidence="4">JCM 19125</strain>
    </source>
</reference>
<dbReference type="EMBL" id="BAABLV010000017">
    <property type="protein sequence ID" value="GAA4894647.1"/>
    <property type="molecule type" value="Genomic_DNA"/>
</dbReference>
<dbReference type="Gene3D" id="3.30.70.1060">
    <property type="entry name" value="Dimeric alpha+beta barrel"/>
    <property type="match status" value="1"/>
</dbReference>
<evidence type="ECO:0000313" key="3">
    <source>
        <dbReference type="EMBL" id="GAA4894647.1"/>
    </source>
</evidence>
<comment type="caution">
    <text evidence="3">The sequence shown here is derived from an EMBL/GenBank/DDBJ whole genome shotgun (WGS) entry which is preliminary data.</text>
</comment>
<dbReference type="Pfam" id="PF03795">
    <property type="entry name" value="YCII"/>
    <property type="match status" value="1"/>
</dbReference>
<name>A0ABP9FCG0_9ACTN</name>
<keyword evidence="4" id="KW-1185">Reference proteome</keyword>
<accession>A0ABP9FCG0</accession>
<sequence>MAHFLLSVIHAGDPFPEGADIQDIFETVGRLNKEMMDAGVWVYAGGLTPPSEARYVTEEGVVVEGPVLDYPDQINGFWILDVDDDAAALEWAKRAVATGCNRTVEVRPFQND</sequence>
<evidence type="ECO:0000313" key="4">
    <source>
        <dbReference type="Proteomes" id="UP001501521"/>
    </source>
</evidence>
<comment type="similarity">
    <text evidence="1">Belongs to the YciI family.</text>
</comment>
<evidence type="ECO:0000256" key="1">
    <source>
        <dbReference type="ARBA" id="ARBA00007689"/>
    </source>
</evidence>
<dbReference type="Proteomes" id="UP001501521">
    <property type="component" value="Unassembled WGS sequence"/>
</dbReference>
<dbReference type="RefSeq" id="WP_345579876.1">
    <property type="nucleotide sequence ID" value="NZ_BAABLV010000017.1"/>
</dbReference>
<organism evidence="3 4">
    <name type="scientific">Tessaracoccus lubricantis</name>
    <dbReference type="NCBI Taxonomy" id="545543"/>
    <lineage>
        <taxon>Bacteria</taxon>
        <taxon>Bacillati</taxon>
        <taxon>Actinomycetota</taxon>
        <taxon>Actinomycetes</taxon>
        <taxon>Propionibacteriales</taxon>
        <taxon>Propionibacteriaceae</taxon>
        <taxon>Tessaracoccus</taxon>
    </lineage>
</organism>
<dbReference type="InterPro" id="IPR005545">
    <property type="entry name" value="YCII"/>
</dbReference>
<gene>
    <name evidence="3" type="ORF">GCM10025789_09940</name>
</gene>
<proteinExistence type="inferred from homology"/>
<feature type="domain" description="YCII-related" evidence="2">
    <location>
        <begin position="27"/>
        <end position="109"/>
    </location>
</feature>
<protein>
    <submittedName>
        <fullName evidence="3">YciI family protein</fullName>
    </submittedName>
</protein>